<dbReference type="CDD" id="cd10929">
    <property type="entry name" value="CE4_u5"/>
    <property type="match status" value="1"/>
</dbReference>
<keyword evidence="2" id="KW-1185">Reference proteome</keyword>
<dbReference type="EMBL" id="JBHSMJ010000004">
    <property type="protein sequence ID" value="MFC5446810.1"/>
    <property type="molecule type" value="Genomic_DNA"/>
</dbReference>
<accession>A0ABW0K0U2</accession>
<evidence type="ECO:0000313" key="2">
    <source>
        <dbReference type="Proteomes" id="UP001596044"/>
    </source>
</evidence>
<reference evidence="2" key="1">
    <citation type="journal article" date="2019" name="Int. J. Syst. Evol. Microbiol.">
        <title>The Global Catalogue of Microorganisms (GCM) 10K type strain sequencing project: providing services to taxonomists for standard genome sequencing and annotation.</title>
        <authorList>
            <consortium name="The Broad Institute Genomics Platform"/>
            <consortium name="The Broad Institute Genome Sequencing Center for Infectious Disease"/>
            <person name="Wu L."/>
            <person name="Ma J."/>
        </authorList>
    </citation>
    <scope>NUCLEOTIDE SEQUENCE [LARGE SCALE GENOMIC DNA]</scope>
    <source>
        <strain evidence="2">KACC 11904</strain>
    </source>
</reference>
<organism evidence="1 2">
    <name type="scientific">Paenibacillus aestuarii</name>
    <dbReference type="NCBI Taxonomy" id="516965"/>
    <lineage>
        <taxon>Bacteria</taxon>
        <taxon>Bacillati</taxon>
        <taxon>Bacillota</taxon>
        <taxon>Bacilli</taxon>
        <taxon>Bacillales</taxon>
        <taxon>Paenibacillaceae</taxon>
        <taxon>Paenibacillus</taxon>
    </lineage>
</organism>
<comment type="caution">
    <text evidence="1">The sequence shown here is derived from an EMBL/GenBank/DDBJ whole genome shotgun (WGS) entry which is preliminary data.</text>
</comment>
<name>A0ABW0K0U2_9BACL</name>
<dbReference type="Gene3D" id="3.20.20.370">
    <property type="entry name" value="Glycoside hydrolase/deacetylase"/>
    <property type="match status" value="1"/>
</dbReference>
<sequence length="349" mass="41082">MKNKQGQFVISLDFEMYWGVRDIYSMRYYEEQMAGERALIPRLLELFEQHHIHATWAIVGLLFFENLEEMKENLPRLTPTYSVQDLSPYPYIQKGNVGPDESLDPHHYALSLINVIRATKHQQISTHTFSHYYCLEEGQSFEHFIADLKAAIQTAENKGLKIESIIFPRNQVNESYVPVLSQYGIRSYRGNPSHWIYRKGYSRNDSMLKRLMRLLDAYMNVTGHNCYSIEELPHSTPVNLPASHFLRPYSKRSRILEGWRIKRILSSMTYAAKHGLVYHLWWHPYNFAIDEEKNLASFQIIIDHFKKLQLQYGMVSTSMEELCNRILGMSSVQKQSFNRLSQVYVREVK</sequence>
<dbReference type="SUPFAM" id="SSF88713">
    <property type="entry name" value="Glycoside hydrolase/deacetylase"/>
    <property type="match status" value="1"/>
</dbReference>
<gene>
    <name evidence="1" type="ORF">ACFPOG_00905</name>
</gene>
<dbReference type="Proteomes" id="UP001596044">
    <property type="component" value="Unassembled WGS sequence"/>
</dbReference>
<dbReference type="InterPro" id="IPR011330">
    <property type="entry name" value="Glyco_hydro/deAcase_b/a-brl"/>
</dbReference>
<protein>
    <submittedName>
        <fullName evidence="1">Polysaccharide deacetylase family protein</fullName>
    </submittedName>
</protein>
<evidence type="ECO:0000313" key="1">
    <source>
        <dbReference type="EMBL" id="MFC5446810.1"/>
    </source>
</evidence>
<dbReference type="RefSeq" id="WP_270880492.1">
    <property type="nucleotide sequence ID" value="NZ_JAQFVF010000033.1"/>
</dbReference>
<proteinExistence type="predicted"/>